<comment type="similarity">
    <text evidence="2">Belongs to the major facilitator superfamily. Bcr/CmlA family.</text>
</comment>
<feature type="transmembrane region" description="Helical" evidence="8">
    <location>
        <begin position="348"/>
        <end position="368"/>
    </location>
</feature>
<evidence type="ECO:0000256" key="8">
    <source>
        <dbReference type="SAM" id="Phobius"/>
    </source>
</evidence>
<comment type="caution">
    <text evidence="11">The sequence shown here is derived from an EMBL/GenBank/DDBJ whole genome shotgun (WGS) entry which is preliminary data.</text>
</comment>
<evidence type="ECO:0000256" key="5">
    <source>
        <dbReference type="ARBA" id="ARBA00022692"/>
    </source>
</evidence>
<feature type="domain" description="Major facilitator superfamily (MFS) profile" evidence="9">
    <location>
        <begin position="11"/>
        <end position="400"/>
    </location>
</feature>
<dbReference type="PROSITE" id="PS50850">
    <property type="entry name" value="MFS"/>
    <property type="match status" value="1"/>
</dbReference>
<keyword evidence="3" id="KW-0813">Transport</keyword>
<keyword evidence="7 8" id="KW-0472">Membrane</keyword>
<evidence type="ECO:0000313" key="10">
    <source>
        <dbReference type="EMBL" id="OPE55788.1"/>
    </source>
</evidence>
<feature type="transmembrane region" description="Helical" evidence="8">
    <location>
        <begin position="138"/>
        <end position="162"/>
    </location>
</feature>
<gene>
    <name evidence="10" type="ORF">BV510_03305</name>
    <name evidence="11" type="ORF">CRI78_01295</name>
</gene>
<keyword evidence="5 8" id="KW-0812">Transmembrane</keyword>
<evidence type="ECO:0000256" key="3">
    <source>
        <dbReference type="ARBA" id="ARBA00022448"/>
    </source>
</evidence>
<evidence type="ECO:0000313" key="13">
    <source>
        <dbReference type="Proteomes" id="UP000220340"/>
    </source>
</evidence>
<dbReference type="GO" id="GO:0005886">
    <property type="term" value="C:plasma membrane"/>
    <property type="evidence" value="ECO:0007669"/>
    <property type="project" value="UniProtKB-SubCell"/>
</dbReference>
<keyword evidence="13" id="KW-1185">Reference proteome</keyword>
<comment type="subcellular location">
    <subcellularLocation>
        <location evidence="1">Cell membrane</location>
        <topology evidence="1">Multi-pass membrane protein</topology>
    </subcellularLocation>
</comment>
<dbReference type="EMBL" id="PDCR01000001">
    <property type="protein sequence ID" value="PEG56512.1"/>
    <property type="molecule type" value="Genomic_DNA"/>
</dbReference>
<evidence type="ECO:0000256" key="7">
    <source>
        <dbReference type="ARBA" id="ARBA00023136"/>
    </source>
</evidence>
<dbReference type="GO" id="GO:1990961">
    <property type="term" value="P:xenobiotic detoxification by transmembrane export across the plasma membrane"/>
    <property type="evidence" value="ECO:0007669"/>
    <property type="project" value="InterPro"/>
</dbReference>
<feature type="transmembrane region" description="Helical" evidence="8">
    <location>
        <begin position="256"/>
        <end position="276"/>
    </location>
</feature>
<dbReference type="RefSeq" id="WP_073856114.1">
    <property type="nucleotide sequence ID" value="NZ_BAAATC010000019.1"/>
</dbReference>
<evidence type="ECO:0000313" key="11">
    <source>
        <dbReference type="EMBL" id="PEG56512.1"/>
    </source>
</evidence>
<feature type="transmembrane region" description="Helical" evidence="8">
    <location>
        <begin position="288"/>
        <end position="308"/>
    </location>
</feature>
<dbReference type="InterPro" id="IPR004812">
    <property type="entry name" value="Efflux_drug-R_Bcr/CmlA"/>
</dbReference>
<feature type="transmembrane region" description="Helical" evidence="8">
    <location>
        <begin position="50"/>
        <end position="69"/>
    </location>
</feature>
<keyword evidence="4" id="KW-1003">Cell membrane</keyword>
<dbReference type="EMBL" id="MIJD01000018">
    <property type="protein sequence ID" value="OPE55788.1"/>
    <property type="molecule type" value="Genomic_DNA"/>
</dbReference>
<dbReference type="Pfam" id="PF07690">
    <property type="entry name" value="MFS_1"/>
    <property type="match status" value="1"/>
</dbReference>
<evidence type="ECO:0000256" key="4">
    <source>
        <dbReference type="ARBA" id="ARBA00022475"/>
    </source>
</evidence>
<evidence type="ECO:0000259" key="9">
    <source>
        <dbReference type="PROSITE" id="PS50850"/>
    </source>
</evidence>
<keyword evidence="6 8" id="KW-1133">Transmembrane helix</keyword>
<dbReference type="OrthoDB" id="9814303at2"/>
<dbReference type="InterPro" id="IPR011701">
    <property type="entry name" value="MFS"/>
</dbReference>
<dbReference type="GO" id="GO:0042910">
    <property type="term" value="F:xenobiotic transmembrane transporter activity"/>
    <property type="evidence" value="ECO:0007669"/>
    <property type="project" value="InterPro"/>
</dbReference>
<dbReference type="CDD" id="cd17320">
    <property type="entry name" value="MFS_MdfA_MDR_like"/>
    <property type="match status" value="1"/>
</dbReference>
<organism evidence="11 13">
    <name type="scientific">Mycolicibacterium diernhoferi</name>
    <dbReference type="NCBI Taxonomy" id="1801"/>
    <lineage>
        <taxon>Bacteria</taxon>
        <taxon>Bacillati</taxon>
        <taxon>Actinomycetota</taxon>
        <taxon>Actinomycetes</taxon>
        <taxon>Mycobacteriales</taxon>
        <taxon>Mycobacteriaceae</taxon>
        <taxon>Mycolicibacterium</taxon>
    </lineage>
</organism>
<feature type="transmembrane region" description="Helical" evidence="8">
    <location>
        <begin position="81"/>
        <end position="101"/>
    </location>
</feature>
<feature type="transmembrane region" description="Helical" evidence="8">
    <location>
        <begin position="374"/>
        <end position="394"/>
    </location>
</feature>
<reference evidence="11 13" key="2">
    <citation type="submission" date="2017-10" db="EMBL/GenBank/DDBJ databases">
        <title>The new phylogeny of genus Mycobacterium.</title>
        <authorList>
            <person name="Tortoli E."/>
            <person name="Trovato A."/>
            <person name="Cirillo D.M."/>
        </authorList>
    </citation>
    <scope>NUCLEOTIDE SEQUENCE [LARGE SCALE GENOMIC DNA]</scope>
    <source>
        <strain evidence="11 13">IP141170001</strain>
    </source>
</reference>
<dbReference type="AlphaFoldDB" id="A0A1Q4HGM1"/>
<feature type="transmembrane region" description="Helical" evidence="8">
    <location>
        <begin position="217"/>
        <end position="236"/>
    </location>
</feature>
<dbReference type="Gene3D" id="1.20.1720.10">
    <property type="entry name" value="Multidrug resistance protein D"/>
    <property type="match status" value="1"/>
</dbReference>
<proteinExistence type="inferred from homology"/>
<evidence type="ECO:0000256" key="2">
    <source>
        <dbReference type="ARBA" id="ARBA00006236"/>
    </source>
</evidence>
<dbReference type="Proteomes" id="UP000220340">
    <property type="component" value="Unassembled WGS sequence"/>
</dbReference>
<dbReference type="PANTHER" id="PTHR23502:SF132">
    <property type="entry name" value="POLYAMINE TRANSPORTER 2-RELATED"/>
    <property type="match status" value="1"/>
</dbReference>
<dbReference type="InterPro" id="IPR036259">
    <property type="entry name" value="MFS_trans_sf"/>
</dbReference>
<feature type="transmembrane region" description="Helical" evidence="8">
    <location>
        <begin position="314"/>
        <end position="336"/>
    </location>
</feature>
<feature type="transmembrane region" description="Helical" evidence="8">
    <location>
        <begin position="168"/>
        <end position="188"/>
    </location>
</feature>
<dbReference type="STRING" id="1801.BRW64_10355"/>
<evidence type="ECO:0000256" key="6">
    <source>
        <dbReference type="ARBA" id="ARBA00022989"/>
    </source>
</evidence>
<dbReference type="PANTHER" id="PTHR23502">
    <property type="entry name" value="MAJOR FACILITATOR SUPERFAMILY"/>
    <property type="match status" value="1"/>
</dbReference>
<dbReference type="InterPro" id="IPR020846">
    <property type="entry name" value="MFS_dom"/>
</dbReference>
<accession>A0A1Q4HGM1</accession>
<name>A0A1Q4HGM1_9MYCO</name>
<sequence length="415" mass="42306">MSSAKESSAPSMALIAVLALLNAVTPFAIDMYLSAFPQMATDLGTPATSIQLTLTTFLAGLATGQLVIGSLSDRYGRRKPLIIGTIACLAASILCAFAPTIEILVGLRFIQGVGGAAGVVIARAVIADRARGSQAARLFAVMMLIGVLAPLTAPIIGGAIVTSLGWRAVFGALALLCLLMLLGVLFVVKESLPVELRRPGGLKALASSTHSVLTNRFYIGYTLTMAFTSAAMFGYISASPFVLQNIMGLSPGHYSLTFGACSLTVGAGTAVAARLVKSHSPRRVLMAGVAAMVVVSALLLVTVTIGGVPHWPTVALMACFMGCMGFIYSNAAMLATTEVRHAAGTGSAVLGFLQYGTGALAAPLVGLAGQHSAVPMGLTMFGAALAAAVALLLLTRGHVPADEAEEALAGSLATQ</sequence>
<dbReference type="Proteomes" id="UP000191039">
    <property type="component" value="Unassembled WGS sequence"/>
</dbReference>
<feature type="transmembrane region" description="Helical" evidence="8">
    <location>
        <begin position="107"/>
        <end position="126"/>
    </location>
</feature>
<dbReference type="FunFam" id="1.20.1720.10:FF:000005">
    <property type="entry name" value="Bcr/CflA family efflux transporter"/>
    <property type="match status" value="1"/>
</dbReference>
<dbReference type="SUPFAM" id="SSF103473">
    <property type="entry name" value="MFS general substrate transporter"/>
    <property type="match status" value="1"/>
</dbReference>
<protein>
    <submittedName>
        <fullName evidence="11">Bcr/CflA family drug resistance efflux transporter</fullName>
    </submittedName>
</protein>
<evidence type="ECO:0000256" key="1">
    <source>
        <dbReference type="ARBA" id="ARBA00004651"/>
    </source>
</evidence>
<evidence type="ECO:0000313" key="12">
    <source>
        <dbReference type="Proteomes" id="UP000191039"/>
    </source>
</evidence>
<reference evidence="10 12" key="1">
    <citation type="submission" date="2016-09" db="EMBL/GenBank/DDBJ databases">
        <title>genome sequences of unsequenced Mycobacteria.</title>
        <authorList>
            <person name="Greninger A.L."/>
            <person name="Jerome K.R."/>
            <person name="Mcnair B."/>
            <person name="Wallis C."/>
            <person name="Fang F."/>
        </authorList>
    </citation>
    <scope>NUCLEOTIDE SEQUENCE [LARGE SCALE GENOMIC DNA]</scope>
    <source>
        <strain evidence="10 12">BM1</strain>
    </source>
</reference>
<dbReference type="NCBIfam" id="TIGR00710">
    <property type="entry name" value="efflux_Bcr_CflA"/>
    <property type="match status" value="1"/>
</dbReference>